<evidence type="ECO:0000313" key="2">
    <source>
        <dbReference type="Proteomes" id="UP000249057"/>
    </source>
</evidence>
<dbReference type="Proteomes" id="UP000249057">
    <property type="component" value="Unassembled WGS sequence"/>
</dbReference>
<protein>
    <submittedName>
        <fullName evidence="1">DUF1766-domain-containing protein</fullName>
    </submittedName>
</protein>
<name>A0ACD1GET5_9EURO</name>
<organism evidence="1 2">
    <name type="scientific">Aspergillus brunneoviolaceus CBS 621.78</name>
    <dbReference type="NCBI Taxonomy" id="1450534"/>
    <lineage>
        <taxon>Eukaryota</taxon>
        <taxon>Fungi</taxon>
        <taxon>Dikarya</taxon>
        <taxon>Ascomycota</taxon>
        <taxon>Pezizomycotina</taxon>
        <taxon>Eurotiomycetes</taxon>
        <taxon>Eurotiomycetidae</taxon>
        <taxon>Eurotiales</taxon>
        <taxon>Aspergillaceae</taxon>
        <taxon>Aspergillus</taxon>
        <taxon>Aspergillus subgen. Circumdati</taxon>
    </lineage>
</organism>
<sequence>MGSPKNPESERTMRPSTPTRITTIYPSPPPTPIAPGKAAVLNREEKLNRAATPPGENDDQARTGTLNSSQKEEDPIPESAELPPWPTPTSMEEFINSMLRESTCGGWTTNNTPCKRSRRPVARSVVNEGVISLRSLPPSCSHSKMVESLKKLALLLHCSMHRSERSVNTRVEAWLTEYFLRPGDTTALLRKALQKYGTKCNGTKDDTRPCQESIGGRQVLAIQLITDRILEPEVYLHDGRLKVWLKRLGQNTLCSQHRDEQLQEQVAKLTAAVTIARGSQLLTEITKGISENQHETEEPWQAPGHDTSPLHLVADLNSGSQGCKPDSNYLQTISDCLIPRNYKPGYVYAYTVDANEAFIKIGYTTREVSVRHAEWEFECNRKIKSLYPDPAATGVPILDPRLIESICHADLRKGSVRVDCSACQKEHVEWFKISAQRAIDTIEKWSQWMARVACRPSWKNEVKVRVRGTSDLAEALHALMQLCPATCK</sequence>
<evidence type="ECO:0000313" key="1">
    <source>
        <dbReference type="EMBL" id="RAH47688.1"/>
    </source>
</evidence>
<reference evidence="1" key="1">
    <citation type="submission" date="2018-02" db="EMBL/GenBank/DDBJ databases">
        <title>The genomes of Aspergillus section Nigri reveals drivers in fungal speciation.</title>
        <authorList>
            <consortium name="DOE Joint Genome Institute"/>
            <person name="Vesth T.C."/>
            <person name="Nybo J."/>
            <person name="Theobald S."/>
            <person name="Brandl J."/>
            <person name="Frisvad J.C."/>
            <person name="Nielsen K.F."/>
            <person name="Lyhne E.K."/>
            <person name="Kogle M.E."/>
            <person name="Kuo A."/>
            <person name="Riley R."/>
            <person name="Clum A."/>
            <person name="Nolan M."/>
            <person name="Lipzen A."/>
            <person name="Salamov A."/>
            <person name="Henrissat B."/>
            <person name="Wiebenga A."/>
            <person name="De vries R.P."/>
            <person name="Grigoriev I.V."/>
            <person name="Mortensen U.H."/>
            <person name="Andersen M.R."/>
            <person name="Baker S.E."/>
        </authorList>
    </citation>
    <scope>NUCLEOTIDE SEQUENCE</scope>
    <source>
        <strain evidence="1">CBS 621.78</strain>
    </source>
</reference>
<accession>A0ACD1GET5</accession>
<keyword evidence="2" id="KW-1185">Reference proteome</keyword>
<dbReference type="EMBL" id="KZ825328">
    <property type="protein sequence ID" value="RAH47688.1"/>
    <property type="molecule type" value="Genomic_DNA"/>
</dbReference>
<gene>
    <name evidence="1" type="ORF">BO95DRAFT_480671</name>
</gene>
<proteinExistence type="predicted"/>